<dbReference type="EMBL" id="GBRH01280620">
    <property type="protein sequence ID" value="JAD17275.1"/>
    <property type="molecule type" value="Transcribed_RNA"/>
</dbReference>
<reference evidence="1" key="2">
    <citation type="journal article" date="2015" name="Data Brief">
        <title>Shoot transcriptome of the giant reed, Arundo donax.</title>
        <authorList>
            <person name="Barrero R.A."/>
            <person name="Guerrero F.D."/>
            <person name="Moolhuijzen P."/>
            <person name="Goolsby J.A."/>
            <person name="Tidwell J."/>
            <person name="Bellgard S.E."/>
            <person name="Bellgard M.I."/>
        </authorList>
    </citation>
    <scope>NUCLEOTIDE SEQUENCE</scope>
    <source>
        <tissue evidence="1">Shoot tissue taken approximately 20 cm above the soil surface</tissue>
    </source>
</reference>
<accession>A0A0A8XX87</accession>
<protein>
    <submittedName>
        <fullName evidence="1">Uncharacterized protein</fullName>
    </submittedName>
</protein>
<name>A0A0A8XX87_ARUDO</name>
<evidence type="ECO:0000313" key="1">
    <source>
        <dbReference type="EMBL" id="JAD17275.1"/>
    </source>
</evidence>
<dbReference type="AlphaFoldDB" id="A0A0A8XX87"/>
<sequence length="50" mass="5781">MMSFLLVTKVKTEENCTQQWVEIRLLLSNKGQGQTMSSGMVFFCFFKLLS</sequence>
<reference evidence="1" key="1">
    <citation type="submission" date="2014-09" db="EMBL/GenBank/DDBJ databases">
        <authorList>
            <person name="Magalhaes I.L.F."/>
            <person name="Oliveira U."/>
            <person name="Santos F.R."/>
            <person name="Vidigal T.H.D.A."/>
            <person name="Brescovit A.D."/>
            <person name="Santos A.J."/>
        </authorList>
    </citation>
    <scope>NUCLEOTIDE SEQUENCE</scope>
    <source>
        <tissue evidence="1">Shoot tissue taken approximately 20 cm above the soil surface</tissue>
    </source>
</reference>
<organism evidence="1">
    <name type="scientific">Arundo donax</name>
    <name type="common">Giant reed</name>
    <name type="synonym">Donax arundinaceus</name>
    <dbReference type="NCBI Taxonomy" id="35708"/>
    <lineage>
        <taxon>Eukaryota</taxon>
        <taxon>Viridiplantae</taxon>
        <taxon>Streptophyta</taxon>
        <taxon>Embryophyta</taxon>
        <taxon>Tracheophyta</taxon>
        <taxon>Spermatophyta</taxon>
        <taxon>Magnoliopsida</taxon>
        <taxon>Liliopsida</taxon>
        <taxon>Poales</taxon>
        <taxon>Poaceae</taxon>
        <taxon>PACMAD clade</taxon>
        <taxon>Arundinoideae</taxon>
        <taxon>Arundineae</taxon>
        <taxon>Arundo</taxon>
    </lineage>
</organism>
<proteinExistence type="predicted"/>